<keyword evidence="3" id="KW-1185">Reference proteome</keyword>
<protein>
    <recommendedName>
        <fullName evidence="4">Secreted protein</fullName>
    </recommendedName>
</protein>
<dbReference type="RefSeq" id="WP_152574707.1">
    <property type="nucleotide sequence ID" value="NZ_VIKU02000003.1"/>
</dbReference>
<accession>A0A967EEB6</accession>
<gene>
    <name evidence="2" type="ORF">FK220_012735</name>
</gene>
<evidence type="ECO:0000313" key="2">
    <source>
        <dbReference type="EMBL" id="NHF60213.1"/>
    </source>
</evidence>
<dbReference type="EMBL" id="VIKU02000003">
    <property type="protein sequence ID" value="NHF60213.1"/>
    <property type="molecule type" value="Genomic_DNA"/>
</dbReference>
<evidence type="ECO:0000256" key="1">
    <source>
        <dbReference type="SAM" id="SignalP"/>
    </source>
</evidence>
<dbReference type="AlphaFoldDB" id="A0A967EEB6"/>
<organism evidence="2 3">
    <name type="scientific">Pelagihabitans pacificus</name>
    <dbReference type="NCBI Taxonomy" id="2696054"/>
    <lineage>
        <taxon>Bacteria</taxon>
        <taxon>Pseudomonadati</taxon>
        <taxon>Bacteroidota</taxon>
        <taxon>Flavobacteriia</taxon>
        <taxon>Flavobacteriales</taxon>
        <taxon>Flavobacteriaceae</taxon>
        <taxon>Pelagihabitans</taxon>
    </lineage>
</organism>
<dbReference type="Proteomes" id="UP000707206">
    <property type="component" value="Unassembled WGS sequence"/>
</dbReference>
<reference evidence="2" key="1">
    <citation type="submission" date="2019-07" db="EMBL/GenBank/DDBJ databases">
        <authorList>
            <person name="De-Chao Zhang Q."/>
        </authorList>
    </citation>
    <scope>NUCLEOTIDE SEQUENCE</scope>
    <source>
        <strain evidence="2">TP-CH-4</strain>
    </source>
</reference>
<keyword evidence="1" id="KW-0732">Signal</keyword>
<feature type="signal peptide" evidence="1">
    <location>
        <begin position="1"/>
        <end position="29"/>
    </location>
</feature>
<evidence type="ECO:0008006" key="4">
    <source>
        <dbReference type="Google" id="ProtNLM"/>
    </source>
</evidence>
<evidence type="ECO:0000313" key="3">
    <source>
        <dbReference type="Proteomes" id="UP000707206"/>
    </source>
</evidence>
<sequence length="98" mass="11373">MKSKSFYLRISFLLLILLAVKVSSFHVYAHEVYDETVIEHCSICDIAVENQHPPLSPSLDYWYDFVEIPSATTIQFDYQALTYQRLQRASLFGRPPPC</sequence>
<reference evidence="2" key="2">
    <citation type="submission" date="2020-03" db="EMBL/GenBank/DDBJ databases">
        <title>Flavobacteriaceae bacterium strain TP-CH-4, a member of the family Flavobacteriaceae isolated from a deep-sea seamount.</title>
        <authorList>
            <person name="Zhang D.-C."/>
        </authorList>
    </citation>
    <scope>NUCLEOTIDE SEQUENCE</scope>
    <source>
        <strain evidence="2">TP-CH-4</strain>
    </source>
</reference>
<proteinExistence type="predicted"/>
<comment type="caution">
    <text evidence="2">The sequence shown here is derived from an EMBL/GenBank/DDBJ whole genome shotgun (WGS) entry which is preliminary data.</text>
</comment>
<feature type="chain" id="PRO_5037191498" description="Secreted protein" evidence="1">
    <location>
        <begin position="30"/>
        <end position="98"/>
    </location>
</feature>
<name>A0A967EEB6_9FLAO</name>